<feature type="domain" description="DUF4168" evidence="2">
    <location>
        <begin position="39"/>
        <end position="113"/>
    </location>
</feature>
<sequence length="127" mass="13701">MRIPGIVALLVAIPSMAGAAYLETSPVTAPAGPGKSVTREQLHDYAAALVEVEGLQQAVAAQLAKLAPADRQTLVRQSNAQMMSIVRRHGFDSKTFNAVSKAVESQPDLRREVRQEMMEKVMGTTQL</sequence>
<protein>
    <submittedName>
        <fullName evidence="3">DUF4168 domain-containing protein</fullName>
    </submittedName>
</protein>
<evidence type="ECO:0000313" key="3">
    <source>
        <dbReference type="EMBL" id="MEN2791623.1"/>
    </source>
</evidence>
<dbReference type="Pfam" id="PF13767">
    <property type="entry name" value="DUF4168"/>
    <property type="match status" value="1"/>
</dbReference>
<evidence type="ECO:0000313" key="4">
    <source>
        <dbReference type="Proteomes" id="UP001419910"/>
    </source>
</evidence>
<dbReference type="InterPro" id="IPR025433">
    <property type="entry name" value="DUF4168"/>
</dbReference>
<proteinExistence type="predicted"/>
<organism evidence="3 4">
    <name type="scientific">Sphingomonas oligophenolica</name>
    <dbReference type="NCBI Taxonomy" id="301154"/>
    <lineage>
        <taxon>Bacteria</taxon>
        <taxon>Pseudomonadati</taxon>
        <taxon>Pseudomonadota</taxon>
        <taxon>Alphaproteobacteria</taxon>
        <taxon>Sphingomonadales</taxon>
        <taxon>Sphingomonadaceae</taxon>
        <taxon>Sphingomonas</taxon>
    </lineage>
</organism>
<keyword evidence="4" id="KW-1185">Reference proteome</keyword>
<dbReference type="Proteomes" id="UP001419910">
    <property type="component" value="Unassembled WGS sequence"/>
</dbReference>
<keyword evidence="1" id="KW-0732">Signal</keyword>
<dbReference type="RefSeq" id="WP_345840500.1">
    <property type="nucleotide sequence ID" value="NZ_JBDIME010000019.1"/>
</dbReference>
<evidence type="ECO:0000259" key="2">
    <source>
        <dbReference type="Pfam" id="PF13767"/>
    </source>
</evidence>
<dbReference type="EMBL" id="JBDIME010000019">
    <property type="protein sequence ID" value="MEN2791623.1"/>
    <property type="molecule type" value="Genomic_DNA"/>
</dbReference>
<comment type="caution">
    <text evidence="3">The sequence shown here is derived from an EMBL/GenBank/DDBJ whole genome shotgun (WGS) entry which is preliminary data.</text>
</comment>
<gene>
    <name evidence="3" type="ORF">ABC974_18470</name>
</gene>
<feature type="signal peptide" evidence="1">
    <location>
        <begin position="1"/>
        <end position="19"/>
    </location>
</feature>
<name>A0ABU9Y766_9SPHN</name>
<accession>A0ABU9Y766</accession>
<evidence type="ECO:0000256" key="1">
    <source>
        <dbReference type="SAM" id="SignalP"/>
    </source>
</evidence>
<reference evidence="3 4" key="1">
    <citation type="submission" date="2024-05" db="EMBL/GenBank/DDBJ databases">
        <authorList>
            <person name="Liu Q."/>
            <person name="Xin Y.-H."/>
        </authorList>
    </citation>
    <scope>NUCLEOTIDE SEQUENCE [LARGE SCALE GENOMIC DNA]</scope>
    <source>
        <strain evidence="3 4">CGMCC 1.10181</strain>
    </source>
</reference>
<feature type="chain" id="PRO_5046828129" evidence="1">
    <location>
        <begin position="20"/>
        <end position="127"/>
    </location>
</feature>